<evidence type="ECO:0000313" key="3">
    <source>
        <dbReference type="Proteomes" id="UP001153148"/>
    </source>
</evidence>
<reference evidence="2" key="1">
    <citation type="submission" date="2021-03" db="EMBL/GenBank/DDBJ databases">
        <authorList>
            <person name="Tran Van P."/>
        </authorList>
    </citation>
    <scope>NUCLEOTIDE SEQUENCE</scope>
</reference>
<organism evidence="2 3">
    <name type="scientific">Timema podura</name>
    <name type="common">Walking stick</name>
    <dbReference type="NCBI Taxonomy" id="61482"/>
    <lineage>
        <taxon>Eukaryota</taxon>
        <taxon>Metazoa</taxon>
        <taxon>Ecdysozoa</taxon>
        <taxon>Arthropoda</taxon>
        <taxon>Hexapoda</taxon>
        <taxon>Insecta</taxon>
        <taxon>Pterygota</taxon>
        <taxon>Neoptera</taxon>
        <taxon>Polyneoptera</taxon>
        <taxon>Phasmatodea</taxon>
        <taxon>Timematodea</taxon>
        <taxon>Timematoidea</taxon>
        <taxon>Timematidae</taxon>
        <taxon>Timema</taxon>
    </lineage>
</organism>
<keyword evidence="3" id="KW-1185">Reference proteome</keyword>
<comment type="caution">
    <text evidence="2">The sequence shown here is derived from an EMBL/GenBank/DDBJ whole genome shotgun (WGS) entry which is preliminary data.</text>
</comment>
<feature type="non-terminal residue" evidence="2">
    <location>
        <position position="1"/>
    </location>
</feature>
<feature type="compositionally biased region" description="Polar residues" evidence="1">
    <location>
        <begin position="13"/>
        <end position="25"/>
    </location>
</feature>
<accession>A0ABN7PCQ7</accession>
<dbReference type="EMBL" id="CAJPIN010031592">
    <property type="protein sequence ID" value="CAG2064106.1"/>
    <property type="molecule type" value="Genomic_DNA"/>
</dbReference>
<evidence type="ECO:0000313" key="2">
    <source>
        <dbReference type="EMBL" id="CAG2064106.1"/>
    </source>
</evidence>
<sequence length="94" mass="10200">GEAPNIPGAAVGNDSSSTNPTGLHTHSSKFPIEREVILNISDKNSKIPILHEYKKRPKSALTAIAPDGPAKQIAWTEDNKSEVFVALHFHWSST</sequence>
<protein>
    <submittedName>
        <fullName evidence="2">Uncharacterized protein</fullName>
    </submittedName>
</protein>
<proteinExistence type="predicted"/>
<gene>
    <name evidence="2" type="ORF">TPAB3V08_LOCUS11053</name>
</gene>
<dbReference type="Proteomes" id="UP001153148">
    <property type="component" value="Unassembled WGS sequence"/>
</dbReference>
<evidence type="ECO:0000256" key="1">
    <source>
        <dbReference type="SAM" id="MobiDB-lite"/>
    </source>
</evidence>
<feature type="region of interest" description="Disordered" evidence="1">
    <location>
        <begin position="1"/>
        <end position="28"/>
    </location>
</feature>
<name>A0ABN7PCQ7_TIMPD</name>